<feature type="transmembrane region" description="Helical" evidence="1">
    <location>
        <begin position="217"/>
        <end position="240"/>
    </location>
</feature>
<feature type="transmembrane region" description="Helical" evidence="1">
    <location>
        <begin position="100"/>
        <end position="119"/>
    </location>
</feature>
<name>A0A2P2BW22_9ZZZZ</name>
<proteinExistence type="predicted"/>
<feature type="transmembrane region" description="Helical" evidence="1">
    <location>
        <begin position="126"/>
        <end position="145"/>
    </location>
</feature>
<dbReference type="EMBL" id="CZKA01000002">
    <property type="protein sequence ID" value="CUR53935.1"/>
    <property type="molecule type" value="Genomic_DNA"/>
</dbReference>
<keyword evidence="1" id="KW-0472">Membrane</keyword>
<feature type="transmembrane region" description="Helical" evidence="1">
    <location>
        <begin position="21"/>
        <end position="39"/>
    </location>
</feature>
<organism evidence="2">
    <name type="scientific">metagenome</name>
    <dbReference type="NCBI Taxonomy" id="256318"/>
    <lineage>
        <taxon>unclassified sequences</taxon>
        <taxon>metagenomes</taxon>
    </lineage>
</organism>
<gene>
    <name evidence="2" type="ORF">NOCA2100068</name>
</gene>
<feature type="transmembrane region" description="Helical" evidence="1">
    <location>
        <begin position="337"/>
        <end position="356"/>
    </location>
</feature>
<evidence type="ECO:0000256" key="1">
    <source>
        <dbReference type="SAM" id="Phobius"/>
    </source>
</evidence>
<evidence type="ECO:0008006" key="3">
    <source>
        <dbReference type="Google" id="ProtNLM"/>
    </source>
</evidence>
<evidence type="ECO:0000313" key="2">
    <source>
        <dbReference type="EMBL" id="CUR53935.1"/>
    </source>
</evidence>
<sequence length="474" mass="51002">MPTTPDAEPRTEDLVTRLVRVFPLVLLLALFAAMLRSATSPVDNADTLFHLRFGHEFLTDWSLRHPGSVSSLATSPWVPTQWLSEIVFARFEDWFGLRGVAWLTGLQVTGFVLVLYVACRRWAAPAGAVVPTMLATIAAGGGLSGRPQVLSYLLVVVVTDAWLRTRHDGRIRWWLIPLTWLWTMLHGMWPVGIVIGLVAVAGGLLEHRNGRRATRELAVPLLSAAAAGLTPLGLAAYGGVVAVGARAQYIPEWATPDFTTLNPLALLTMFAVLLAVRVRTGGMTWSQTLLLLLAGSWAVYSGRTVAVSAALAAPLLAQTLQTVLPPRPVVTRRERQVVLGAFLAGLVGLAAILPAVDVTPKQSPGLDAALDALPAGTTLLNEWSQGGYLMWRHPDLDVGMHGYVDTYSLSEIDRLVALLATAPGWEETLESTGASWALLSSEGPLAGRLEDELGWSAVEEYDGRVLLRSPSADG</sequence>
<accession>A0A2P2BW22</accession>
<keyword evidence="1" id="KW-1133">Transmembrane helix</keyword>
<dbReference type="AlphaFoldDB" id="A0A2P2BW22"/>
<protein>
    <recommendedName>
        <fullName evidence="3">Glycosyltransferase RgtA/B/C/D-like domain-containing protein</fullName>
    </recommendedName>
</protein>
<keyword evidence="1" id="KW-0812">Transmembrane</keyword>
<feature type="transmembrane region" description="Helical" evidence="1">
    <location>
        <begin position="260"/>
        <end position="278"/>
    </location>
</feature>
<feature type="transmembrane region" description="Helical" evidence="1">
    <location>
        <begin position="180"/>
        <end position="205"/>
    </location>
</feature>
<reference evidence="2" key="1">
    <citation type="submission" date="2015-08" db="EMBL/GenBank/DDBJ databases">
        <authorList>
            <person name="Babu N.S."/>
            <person name="Beckwith C.J."/>
            <person name="Beseler K.G."/>
            <person name="Brison A."/>
            <person name="Carone J.V."/>
            <person name="Caskin T.P."/>
            <person name="Diamond M."/>
            <person name="Durham M.E."/>
            <person name="Foxe J.M."/>
            <person name="Go M."/>
            <person name="Henderson B.A."/>
            <person name="Jones I.B."/>
            <person name="McGettigan J.A."/>
            <person name="Micheletti S.J."/>
            <person name="Nasrallah M.E."/>
            <person name="Ortiz D."/>
            <person name="Piller C.R."/>
            <person name="Privatt S.R."/>
            <person name="Schneider S.L."/>
            <person name="Sharp S."/>
            <person name="Smith T.C."/>
            <person name="Stanton J.D."/>
            <person name="Ullery H.E."/>
            <person name="Wilson R.J."/>
            <person name="Serrano M.G."/>
            <person name="Buck G."/>
            <person name="Lee V."/>
            <person name="Wang Y."/>
            <person name="Carvalho R."/>
            <person name="Voegtly L."/>
            <person name="Shi R."/>
            <person name="Duckworth R."/>
            <person name="Johnson A."/>
            <person name="Loviza R."/>
            <person name="Walstead R."/>
            <person name="Shah Z."/>
            <person name="Kiflezghi M."/>
            <person name="Wade K."/>
            <person name="Ball S.L."/>
            <person name="Bradley K.W."/>
            <person name="Asai D.J."/>
            <person name="Bowman C.A."/>
            <person name="Russell D.A."/>
            <person name="Pope W.H."/>
            <person name="Jacobs-Sera D."/>
            <person name="Hendrix R.W."/>
            <person name="Hatfull G.F."/>
        </authorList>
    </citation>
    <scope>NUCLEOTIDE SEQUENCE</scope>
</reference>